<feature type="domain" description="HNH nuclease" evidence="1">
    <location>
        <begin position="53"/>
        <end position="99"/>
    </location>
</feature>
<evidence type="ECO:0000313" key="3">
    <source>
        <dbReference type="Proteomes" id="UP000682111"/>
    </source>
</evidence>
<comment type="caution">
    <text evidence="2">The sequence shown here is derived from an EMBL/GenBank/DDBJ whole genome shotgun (WGS) entry which is preliminary data.</text>
</comment>
<dbReference type="EMBL" id="BORC01000004">
    <property type="protein sequence ID" value="GIN62506.1"/>
    <property type="molecule type" value="Genomic_DNA"/>
</dbReference>
<protein>
    <recommendedName>
        <fullName evidence="1">HNH nuclease domain-containing protein</fullName>
    </recommendedName>
</protein>
<dbReference type="AlphaFoldDB" id="A0A919WIU1"/>
<dbReference type="InterPro" id="IPR044925">
    <property type="entry name" value="His-Me_finger_sf"/>
</dbReference>
<name>A0A919WIU1_9BACI</name>
<organism evidence="2 3">
    <name type="scientific">Robertmurraya siralis</name>
    <dbReference type="NCBI Taxonomy" id="77777"/>
    <lineage>
        <taxon>Bacteria</taxon>
        <taxon>Bacillati</taxon>
        <taxon>Bacillota</taxon>
        <taxon>Bacilli</taxon>
        <taxon>Bacillales</taxon>
        <taxon>Bacillaceae</taxon>
        <taxon>Robertmurraya</taxon>
    </lineage>
</organism>
<evidence type="ECO:0000313" key="2">
    <source>
        <dbReference type="EMBL" id="GIN62506.1"/>
    </source>
</evidence>
<keyword evidence="3" id="KW-1185">Reference proteome</keyword>
<dbReference type="InterPro" id="IPR003615">
    <property type="entry name" value="HNH_nuc"/>
</dbReference>
<dbReference type="Proteomes" id="UP000682111">
    <property type="component" value="Unassembled WGS sequence"/>
</dbReference>
<gene>
    <name evidence="2" type="ORF">J27TS8_24990</name>
</gene>
<dbReference type="RefSeq" id="WP_212933798.1">
    <property type="nucleotide sequence ID" value="NZ_BORC01000004.1"/>
</dbReference>
<dbReference type="SUPFAM" id="SSF54060">
    <property type="entry name" value="His-Me finger endonucleases"/>
    <property type="match status" value="1"/>
</dbReference>
<accession>A0A919WIU1</accession>
<dbReference type="Pfam" id="PF13392">
    <property type="entry name" value="HNH_3"/>
    <property type="match status" value="1"/>
</dbReference>
<proteinExistence type="predicted"/>
<evidence type="ECO:0000259" key="1">
    <source>
        <dbReference type="Pfam" id="PF13392"/>
    </source>
</evidence>
<reference evidence="2" key="1">
    <citation type="submission" date="2021-03" db="EMBL/GenBank/DDBJ databases">
        <title>Antimicrobial resistance genes in bacteria isolated from Japanese honey, and their potential for conferring macrolide and lincosamide resistance in the American foulbrood pathogen Paenibacillus larvae.</title>
        <authorList>
            <person name="Okamoto M."/>
            <person name="Kumagai M."/>
            <person name="Kanamori H."/>
            <person name="Takamatsu D."/>
        </authorList>
    </citation>
    <scope>NUCLEOTIDE SEQUENCE</scope>
    <source>
        <strain evidence="2">J27TS8</strain>
    </source>
</reference>
<sequence length="247" mass="29247">MEEVYRSGDTIYINKPKANKLAYTEYNEELFKLLKSYTWSINGDYLRSGKLNKYLHRYVMEFYYGEESIKEADERGFVVDHIDNNGFNCRISNLCFIPNDLNKAKGLTFDKRRREMVDDLTLTFYKDFKTGQFQITISFNKEFVYVHEGKVIQVDRAYYLYENDFELVLNDASKILQQVQKNGEFDETKLSHQKMLYVPSTYIELKESEKEGSIIERNGKHYLILNDKVRLGKTPLNLDIFNNTDVE</sequence>
<dbReference type="Gene3D" id="3.90.75.20">
    <property type="match status" value="1"/>
</dbReference>